<feature type="compositionally biased region" description="Basic and acidic residues" evidence="1">
    <location>
        <begin position="88"/>
        <end position="97"/>
    </location>
</feature>
<accession>A0AAF0J258</accession>
<dbReference type="Proteomes" id="UP001213623">
    <property type="component" value="Chromosome 3"/>
</dbReference>
<evidence type="ECO:0000313" key="3">
    <source>
        <dbReference type="Proteomes" id="UP001213623"/>
    </source>
</evidence>
<dbReference type="AlphaFoldDB" id="A0AAF0J258"/>
<sequence>MTVHESQDAMQAPLPNSSTDEWNRRTNVWDDIALLQTLDQIDPPPPFTPNAPEAPRDTVSDAEQATGPVPNSPPPAFQSDDDSETEATEDHLDDHDASPATETMEVLDPVLLRERDAWERDRLLGYSLEERVQRMERRKEARQASDASTTHMRHRLHHPPRDPSTLLEVVTAPMPQFQNAQGPREPVTDSSSEDERPRPDDENSNDEWESEHNALESLYRYEADMLRTLSNATVHAHYNSRHIPVLPTPSPSARREQEAQVPIPGNFVPEQAASPPHLAAIQAHEAPESERPDPPEATQAPLPPPANMPVRPLPDSVQERPLPPPPPSRVALIRAAYDRLHELRRDQNMPHPFDSDIAALENYLSQYEPLQDGTERTEYRLSHFGGAFTNPRSSGAPRPIQAHLPAITDATRHFPPSASGATVAALPLPPRPSPSVPASTSAAPANEPSPAVAAPMPPVSLALDAVSDTPTALPPPQPFSPAMIPVPASSNPFLQTMNSESHDSAADTALTPESHTNRPEATEAPAEQTHERAAPDDGITDLDFAVAHLDDPAMRYEWAALISDYLGPAREQANLSMHELQNISVGRVEVVSRRVTSAGRVRVRLSVAGIRVERCSICLEQFKGGQQACILPSSTIDVRSISYDIHICARFVAKM</sequence>
<protein>
    <submittedName>
        <fullName evidence="2">Uncharacterized protein</fullName>
    </submittedName>
</protein>
<gene>
    <name evidence="2" type="ORF">MNAN1_001662</name>
</gene>
<feature type="compositionally biased region" description="Polar residues" evidence="1">
    <location>
        <begin position="488"/>
        <end position="499"/>
    </location>
</feature>
<feature type="region of interest" description="Disordered" evidence="1">
    <location>
        <begin position="417"/>
        <end position="539"/>
    </location>
</feature>
<feature type="region of interest" description="Disordered" evidence="1">
    <location>
        <begin position="1"/>
        <end position="108"/>
    </location>
</feature>
<proteinExistence type="predicted"/>
<feature type="compositionally biased region" description="Low complexity" evidence="1">
    <location>
        <begin position="436"/>
        <end position="463"/>
    </location>
</feature>
<evidence type="ECO:0000256" key="1">
    <source>
        <dbReference type="SAM" id="MobiDB-lite"/>
    </source>
</evidence>
<feature type="compositionally biased region" description="Basic and acidic residues" evidence="1">
    <location>
        <begin position="285"/>
        <end position="294"/>
    </location>
</feature>
<dbReference type="PRINTS" id="PR01217">
    <property type="entry name" value="PRICHEXTENSN"/>
</dbReference>
<keyword evidence="3" id="KW-1185">Reference proteome</keyword>
<organism evidence="2 3">
    <name type="scientific">Malassezia nana</name>
    <dbReference type="NCBI Taxonomy" id="180528"/>
    <lineage>
        <taxon>Eukaryota</taxon>
        <taxon>Fungi</taxon>
        <taxon>Dikarya</taxon>
        <taxon>Basidiomycota</taxon>
        <taxon>Ustilaginomycotina</taxon>
        <taxon>Malasseziomycetes</taxon>
        <taxon>Malasseziales</taxon>
        <taxon>Malasseziaceae</taxon>
        <taxon>Malassezia</taxon>
    </lineage>
</organism>
<dbReference type="EMBL" id="CP119894">
    <property type="protein sequence ID" value="WFD26677.1"/>
    <property type="molecule type" value="Genomic_DNA"/>
</dbReference>
<feature type="region of interest" description="Disordered" evidence="1">
    <location>
        <begin position="135"/>
        <end position="211"/>
    </location>
</feature>
<evidence type="ECO:0000313" key="2">
    <source>
        <dbReference type="EMBL" id="WFD26677.1"/>
    </source>
</evidence>
<name>A0AAF0J258_9BASI</name>
<reference evidence="2" key="1">
    <citation type="submission" date="2023-03" db="EMBL/GenBank/DDBJ databases">
        <title>Mating type loci evolution in Malassezia.</title>
        <authorList>
            <person name="Coelho M.A."/>
        </authorList>
    </citation>
    <scope>NUCLEOTIDE SEQUENCE</scope>
    <source>
        <strain evidence="2">CBS 9557</strain>
    </source>
</reference>
<feature type="region of interest" description="Disordered" evidence="1">
    <location>
        <begin position="283"/>
        <end position="329"/>
    </location>
</feature>